<feature type="compositionally biased region" description="Basic and acidic residues" evidence="1">
    <location>
        <begin position="88"/>
        <end position="102"/>
    </location>
</feature>
<protein>
    <submittedName>
        <fullName evidence="2">M20/M25/M40 family metallo-hydrolase</fullName>
    </submittedName>
</protein>
<dbReference type="Gene3D" id="3.40.630.10">
    <property type="entry name" value="Zn peptidases"/>
    <property type="match status" value="1"/>
</dbReference>
<dbReference type="Pfam" id="PF01546">
    <property type="entry name" value="Peptidase_M20"/>
    <property type="match status" value="1"/>
</dbReference>
<name>A0ABD5RZ48_9EURY</name>
<sequence>RVAIRGAGGDPRLLRKTGTSDMNLFAQAWDCPMATYGPGDSALDHAPNEHLSLPEFDRSVEVLTAVATDLQGKLAGGSDDEETGSDGRATDSDDKAADERNATETQEDSE</sequence>
<evidence type="ECO:0000256" key="1">
    <source>
        <dbReference type="SAM" id="MobiDB-lite"/>
    </source>
</evidence>
<dbReference type="EMBL" id="JBHSWU010000092">
    <property type="protein sequence ID" value="MFC6724042.1"/>
    <property type="molecule type" value="Genomic_DNA"/>
</dbReference>
<feature type="non-terminal residue" evidence="2">
    <location>
        <position position="1"/>
    </location>
</feature>
<comment type="caution">
    <text evidence="2">The sequence shown here is derived from an EMBL/GenBank/DDBJ whole genome shotgun (WGS) entry which is preliminary data.</text>
</comment>
<evidence type="ECO:0000313" key="3">
    <source>
        <dbReference type="Proteomes" id="UP001596328"/>
    </source>
</evidence>
<gene>
    <name evidence="2" type="ORF">ACFQE1_06575</name>
</gene>
<dbReference type="Proteomes" id="UP001596328">
    <property type="component" value="Unassembled WGS sequence"/>
</dbReference>
<dbReference type="SUPFAM" id="SSF53187">
    <property type="entry name" value="Zn-dependent exopeptidases"/>
    <property type="match status" value="1"/>
</dbReference>
<feature type="region of interest" description="Disordered" evidence="1">
    <location>
        <begin position="70"/>
        <end position="110"/>
    </location>
</feature>
<accession>A0ABD5RZ48</accession>
<keyword evidence="3" id="KW-1185">Reference proteome</keyword>
<organism evidence="2 3">
    <name type="scientific">Halobium palmae</name>
    <dbReference type="NCBI Taxonomy" id="1776492"/>
    <lineage>
        <taxon>Archaea</taxon>
        <taxon>Methanobacteriati</taxon>
        <taxon>Methanobacteriota</taxon>
        <taxon>Stenosarchaea group</taxon>
        <taxon>Halobacteria</taxon>
        <taxon>Halobacteriales</taxon>
        <taxon>Haloferacaceae</taxon>
        <taxon>Halobium</taxon>
    </lineage>
</organism>
<proteinExistence type="predicted"/>
<dbReference type="AlphaFoldDB" id="A0ABD5RZ48"/>
<dbReference type="InterPro" id="IPR002933">
    <property type="entry name" value="Peptidase_M20"/>
</dbReference>
<reference evidence="2 3" key="1">
    <citation type="journal article" date="2019" name="Int. J. Syst. Evol. Microbiol.">
        <title>The Global Catalogue of Microorganisms (GCM) 10K type strain sequencing project: providing services to taxonomists for standard genome sequencing and annotation.</title>
        <authorList>
            <consortium name="The Broad Institute Genomics Platform"/>
            <consortium name="The Broad Institute Genome Sequencing Center for Infectious Disease"/>
            <person name="Wu L."/>
            <person name="Ma J."/>
        </authorList>
    </citation>
    <scope>NUCLEOTIDE SEQUENCE [LARGE SCALE GENOMIC DNA]</scope>
    <source>
        <strain evidence="2 3">NBRC 111368</strain>
    </source>
</reference>
<evidence type="ECO:0000313" key="2">
    <source>
        <dbReference type="EMBL" id="MFC6724042.1"/>
    </source>
</evidence>